<proteinExistence type="predicted"/>
<feature type="compositionally biased region" description="Polar residues" evidence="1">
    <location>
        <begin position="12"/>
        <end position="23"/>
    </location>
</feature>
<sequence>MQVVRKSRNPTRKASVNQANSTGKGVRLGKTTTKSPPNQKNEKGSLTKSRVEEGKEDQKGNDTKGKNNSNKGKALDDNGNTTSETSKPRTAQVWRVVEPNPNKAHQDDGSQSSVQEVDHRTDKGKKELANTLKPINGPTHKTNDAMDSSPGLPSIFPSPPQLKANPLESISVRKHYSKRSMGTKSNPTNKKPDHLQVTKKDQGSPSAYRNGKRANEKKKAPIPQ</sequence>
<feature type="compositionally biased region" description="Basic residues" evidence="1">
    <location>
        <begin position="1"/>
        <end position="11"/>
    </location>
</feature>
<evidence type="ECO:0000313" key="3">
    <source>
        <dbReference type="Proteomes" id="UP001497516"/>
    </source>
</evidence>
<name>A0AAV2DSU3_9ROSI</name>
<feature type="compositionally biased region" description="Basic and acidic residues" evidence="1">
    <location>
        <begin position="40"/>
        <end position="65"/>
    </location>
</feature>
<organism evidence="2 3">
    <name type="scientific">Linum trigynum</name>
    <dbReference type="NCBI Taxonomy" id="586398"/>
    <lineage>
        <taxon>Eukaryota</taxon>
        <taxon>Viridiplantae</taxon>
        <taxon>Streptophyta</taxon>
        <taxon>Embryophyta</taxon>
        <taxon>Tracheophyta</taxon>
        <taxon>Spermatophyta</taxon>
        <taxon>Magnoliopsida</taxon>
        <taxon>eudicotyledons</taxon>
        <taxon>Gunneridae</taxon>
        <taxon>Pentapetalae</taxon>
        <taxon>rosids</taxon>
        <taxon>fabids</taxon>
        <taxon>Malpighiales</taxon>
        <taxon>Linaceae</taxon>
        <taxon>Linum</taxon>
    </lineage>
</organism>
<evidence type="ECO:0000256" key="1">
    <source>
        <dbReference type="SAM" id="MobiDB-lite"/>
    </source>
</evidence>
<reference evidence="2 3" key="1">
    <citation type="submission" date="2024-04" db="EMBL/GenBank/DDBJ databases">
        <authorList>
            <person name="Fracassetti M."/>
        </authorList>
    </citation>
    <scope>NUCLEOTIDE SEQUENCE [LARGE SCALE GENOMIC DNA]</scope>
</reference>
<keyword evidence="3" id="KW-1185">Reference proteome</keyword>
<protein>
    <submittedName>
        <fullName evidence="2">Uncharacterized protein</fullName>
    </submittedName>
</protein>
<gene>
    <name evidence="2" type="ORF">LTRI10_LOCUS18327</name>
</gene>
<dbReference type="EMBL" id="OZ034816">
    <property type="protein sequence ID" value="CAL1376608.1"/>
    <property type="molecule type" value="Genomic_DNA"/>
</dbReference>
<feature type="compositionally biased region" description="Basic and acidic residues" evidence="1">
    <location>
        <begin position="213"/>
        <end position="224"/>
    </location>
</feature>
<feature type="compositionally biased region" description="Polar residues" evidence="1">
    <location>
        <begin position="78"/>
        <end position="89"/>
    </location>
</feature>
<dbReference type="Proteomes" id="UP001497516">
    <property type="component" value="Chromosome 3"/>
</dbReference>
<feature type="compositionally biased region" description="Basic and acidic residues" evidence="1">
    <location>
        <begin position="190"/>
        <end position="202"/>
    </location>
</feature>
<evidence type="ECO:0000313" key="2">
    <source>
        <dbReference type="EMBL" id="CAL1376608.1"/>
    </source>
</evidence>
<feature type="compositionally biased region" description="Polar residues" evidence="1">
    <location>
        <begin position="30"/>
        <end position="39"/>
    </location>
</feature>
<feature type="compositionally biased region" description="Polar residues" evidence="1">
    <location>
        <begin position="180"/>
        <end position="189"/>
    </location>
</feature>
<feature type="region of interest" description="Disordered" evidence="1">
    <location>
        <begin position="1"/>
        <end position="224"/>
    </location>
</feature>
<feature type="compositionally biased region" description="Basic and acidic residues" evidence="1">
    <location>
        <begin position="116"/>
        <end position="128"/>
    </location>
</feature>
<dbReference type="AlphaFoldDB" id="A0AAV2DSU3"/>
<accession>A0AAV2DSU3</accession>